<feature type="transmembrane region" description="Helical" evidence="8">
    <location>
        <begin position="162"/>
        <end position="182"/>
    </location>
</feature>
<dbReference type="EMBL" id="JAEHOE010000056">
    <property type="protein sequence ID" value="KAG2491157.1"/>
    <property type="molecule type" value="Genomic_DNA"/>
</dbReference>
<evidence type="ECO:0000256" key="2">
    <source>
        <dbReference type="ARBA" id="ARBA00022448"/>
    </source>
</evidence>
<evidence type="ECO:0000256" key="3">
    <source>
        <dbReference type="ARBA" id="ARBA00022692"/>
    </source>
</evidence>
<proteinExistence type="predicted"/>
<name>A0A836BWN3_9CHLO</name>
<evidence type="ECO:0000256" key="8">
    <source>
        <dbReference type="SAM" id="Phobius"/>
    </source>
</evidence>
<dbReference type="GO" id="GO:0006811">
    <property type="term" value="P:monoatomic ion transport"/>
    <property type="evidence" value="ECO:0007669"/>
    <property type="project" value="UniProtKB-KW"/>
</dbReference>
<keyword evidence="5" id="KW-0406">Ion transport</keyword>
<dbReference type="Gene3D" id="3.40.50.720">
    <property type="entry name" value="NAD(P)-binding Rossmann-like Domain"/>
    <property type="match status" value="1"/>
</dbReference>
<accession>A0A836BWN3</accession>
<dbReference type="Pfam" id="PF06241">
    <property type="entry name" value="Castor_Poll_mid"/>
    <property type="match status" value="1"/>
</dbReference>
<keyword evidence="4 8" id="KW-1133">Transmembrane helix</keyword>
<feature type="region of interest" description="Disordered" evidence="7">
    <location>
        <begin position="700"/>
        <end position="730"/>
    </location>
</feature>
<feature type="domain" description="CASTOR/POLLUX/SYM8 ion channel conserved" evidence="10">
    <location>
        <begin position="405"/>
        <end position="462"/>
    </location>
</feature>
<feature type="region of interest" description="Disordered" evidence="7">
    <location>
        <begin position="293"/>
        <end position="314"/>
    </location>
</feature>
<dbReference type="InterPro" id="IPR010420">
    <property type="entry name" value="CASTOR/POLLUX/SYM8_dom"/>
</dbReference>
<dbReference type="AlphaFoldDB" id="A0A836BWN3"/>
<evidence type="ECO:0000256" key="4">
    <source>
        <dbReference type="ARBA" id="ARBA00022989"/>
    </source>
</evidence>
<comment type="subcellular location">
    <subcellularLocation>
        <location evidence="1">Endomembrane system</location>
        <topology evidence="1">Multi-pass membrane protein</topology>
    </subcellularLocation>
</comment>
<protein>
    <recommendedName>
        <fullName evidence="10">CASTOR/POLLUX/SYM8 ion channel conserved domain-containing protein</fullName>
    </recommendedName>
</protein>
<dbReference type="PANTHER" id="PTHR31563:SF10">
    <property type="entry name" value="ION CHANNEL POLLUX-RELATED"/>
    <property type="match status" value="1"/>
</dbReference>
<keyword evidence="9" id="KW-0732">Signal</keyword>
<feature type="signal peptide" evidence="9">
    <location>
        <begin position="1"/>
        <end position="24"/>
    </location>
</feature>
<evidence type="ECO:0000256" key="6">
    <source>
        <dbReference type="ARBA" id="ARBA00023136"/>
    </source>
</evidence>
<evidence type="ECO:0000256" key="7">
    <source>
        <dbReference type="SAM" id="MobiDB-lite"/>
    </source>
</evidence>
<feature type="chain" id="PRO_5033058927" description="CASTOR/POLLUX/SYM8 ion channel conserved domain-containing protein" evidence="9">
    <location>
        <begin position="25"/>
        <end position="914"/>
    </location>
</feature>
<comment type="caution">
    <text evidence="11">The sequence shown here is derived from an EMBL/GenBank/DDBJ whole genome shotgun (WGS) entry which is preliminary data.</text>
</comment>
<sequence>MLSRAVPLLVGATLAAATFLAVAARRGDPQHTAWQSAQPLTATTVSASSQQSLMRLSAGPGRPVLLASMSMSSQPCPTEPTHPFADVLGYMHYKLLQALQLPTWGKVLTVLAVAVPVLAAGSAALCAVTGEPAKAALLRCYYILNNVPGADVAGEENPRAAVLLNFIYVTGLLTFAVLIGVLGDDIGSAVESARLGNTRVPERNHTVVIGHNRQLVEVLRQVAVVRTDRGAAAFPGQLVVLSPVGREELDAQLLEALGPAAAAGVVTRQGSPLKMSDLHRVSAGHARTVILLAPEEEGGGGGGEEAEGGSEEGEGGFALTAEAQQAVTLAALHHLRQAALTGPGGARLGPATQTVVVQQDTALDLVTAATASASASTAGAGGAGGAACAASSRLVASVSHLNNLARIQAQCAAQPGLSLVLSCVMQQQPGLPEFYVQAVPEVVGLTYGEARHLFPAAVLCGVYEPPAHAGPSAPAAPAPTAEERLDAEAEAVRLNPPDSLVVEPQHALILLADRAQDLRPSKTRHQILDMIRARDQAAAIAAPAVDQATEQPGKRRRGGLMIGLLGLGGGGGGRDAATAAEVEAARPMRVVVLAFDGRRPTDLIEGLQDYCPEGSQVTVVAPEGSEAAEPEKRSRAQQQALRVGCVAADPRTRAALAEAAATDADAVILTGLDSASSDEADAQALATLLQLQAAMPSALAEDTSDALEPVTEGGPGAGVPALPQSQRRRRPLSLVCGVTDPRTRDIMRALVRVPGAGGGGAACARRGIVLDTVNADELLAGVLTQVGAGGGGGMWWGRGGGGGRGRGGGPGVLTQVAAEPRLSGLFHELSSAEGVEVYLRTPGQLGLPYGQPLSWEQAQDAGRAQATTVIGVVRSGGGPQARLAPCVQLGAPEAKASLTLAPGDKLVILAEGDR</sequence>
<dbReference type="Proteomes" id="UP000612055">
    <property type="component" value="Unassembled WGS sequence"/>
</dbReference>
<keyword evidence="2" id="KW-0813">Transport</keyword>
<gene>
    <name evidence="11" type="ORF">HYH03_010597</name>
</gene>
<keyword evidence="6 8" id="KW-0472">Membrane</keyword>
<evidence type="ECO:0000256" key="5">
    <source>
        <dbReference type="ARBA" id="ARBA00023065"/>
    </source>
</evidence>
<organism evidence="11 12">
    <name type="scientific">Edaphochlamys debaryana</name>
    <dbReference type="NCBI Taxonomy" id="47281"/>
    <lineage>
        <taxon>Eukaryota</taxon>
        <taxon>Viridiplantae</taxon>
        <taxon>Chlorophyta</taxon>
        <taxon>core chlorophytes</taxon>
        <taxon>Chlorophyceae</taxon>
        <taxon>CS clade</taxon>
        <taxon>Chlamydomonadales</taxon>
        <taxon>Chlamydomonadales incertae sedis</taxon>
        <taxon>Edaphochlamys</taxon>
    </lineage>
</organism>
<dbReference type="OrthoDB" id="414047at2759"/>
<feature type="compositionally biased region" description="Acidic residues" evidence="7">
    <location>
        <begin position="294"/>
        <end position="314"/>
    </location>
</feature>
<evidence type="ECO:0000313" key="12">
    <source>
        <dbReference type="Proteomes" id="UP000612055"/>
    </source>
</evidence>
<evidence type="ECO:0000256" key="1">
    <source>
        <dbReference type="ARBA" id="ARBA00004127"/>
    </source>
</evidence>
<dbReference type="InterPro" id="IPR044849">
    <property type="entry name" value="CASTOR/POLLUX/SYM8-like"/>
</dbReference>
<dbReference type="GO" id="GO:0012505">
    <property type="term" value="C:endomembrane system"/>
    <property type="evidence" value="ECO:0007669"/>
    <property type="project" value="UniProtKB-SubCell"/>
</dbReference>
<reference evidence="11" key="1">
    <citation type="journal article" date="2020" name="bioRxiv">
        <title>Comparative genomics of Chlamydomonas.</title>
        <authorList>
            <person name="Craig R.J."/>
            <person name="Hasan A.R."/>
            <person name="Ness R.W."/>
            <person name="Keightley P.D."/>
        </authorList>
    </citation>
    <scope>NUCLEOTIDE SEQUENCE</scope>
    <source>
        <strain evidence="11">CCAP 11/70</strain>
    </source>
</reference>
<evidence type="ECO:0000259" key="10">
    <source>
        <dbReference type="Pfam" id="PF06241"/>
    </source>
</evidence>
<evidence type="ECO:0000313" key="11">
    <source>
        <dbReference type="EMBL" id="KAG2491157.1"/>
    </source>
</evidence>
<dbReference type="PANTHER" id="PTHR31563">
    <property type="entry name" value="ION CHANNEL POLLUX-RELATED"/>
    <property type="match status" value="1"/>
</dbReference>
<keyword evidence="3 8" id="KW-0812">Transmembrane</keyword>
<feature type="transmembrane region" description="Helical" evidence="8">
    <location>
        <begin position="107"/>
        <end position="129"/>
    </location>
</feature>
<keyword evidence="12" id="KW-1185">Reference proteome</keyword>
<evidence type="ECO:0000256" key="9">
    <source>
        <dbReference type="SAM" id="SignalP"/>
    </source>
</evidence>